<name>A0A0C1EB21_9NEIS</name>
<dbReference type="Proteomes" id="UP000031390">
    <property type="component" value="Unassembled WGS sequence"/>
</dbReference>
<comment type="caution">
    <text evidence="1">The sequence shown here is derived from an EMBL/GenBank/DDBJ whole genome shotgun (WGS) entry which is preliminary data.</text>
</comment>
<dbReference type="AlphaFoldDB" id="A0A0C1EB21"/>
<proteinExistence type="predicted"/>
<reference evidence="1 2" key="1">
    <citation type="submission" date="2014-12" db="EMBL/GenBank/DDBJ databases">
        <title>Genome sequence of Morococcus cerebrosus.</title>
        <authorList>
            <person name="Shin S.-K."/>
            <person name="Yi H."/>
        </authorList>
    </citation>
    <scope>NUCLEOTIDE SEQUENCE [LARGE SCALE GENOMIC DNA]</scope>
    <source>
        <strain evidence="1 2">CIP 81.93</strain>
    </source>
</reference>
<accession>A0A0C1EB21</accession>
<dbReference type="EMBL" id="JUFZ01000039">
    <property type="protein sequence ID" value="KIC09214.1"/>
    <property type="molecule type" value="Genomic_DNA"/>
</dbReference>
<gene>
    <name evidence="1" type="ORF">MCC93_10290</name>
</gene>
<organism evidence="1 2">
    <name type="scientific">Morococcus cerebrosus</name>
    <dbReference type="NCBI Taxonomy" id="1056807"/>
    <lineage>
        <taxon>Bacteria</taxon>
        <taxon>Pseudomonadati</taxon>
        <taxon>Pseudomonadota</taxon>
        <taxon>Betaproteobacteria</taxon>
        <taxon>Neisseriales</taxon>
        <taxon>Neisseriaceae</taxon>
        <taxon>Morococcus</taxon>
    </lineage>
</organism>
<evidence type="ECO:0000313" key="2">
    <source>
        <dbReference type="Proteomes" id="UP000031390"/>
    </source>
</evidence>
<evidence type="ECO:0000313" key="1">
    <source>
        <dbReference type="EMBL" id="KIC09214.1"/>
    </source>
</evidence>
<sequence>MDGRTCRLRSSENLVKRNACLKENFRQAFFIIKFSVNRK</sequence>
<protein>
    <submittedName>
        <fullName evidence="1">Uncharacterized protein</fullName>
    </submittedName>
</protein>